<gene>
    <name evidence="8" type="ORF">L1F31_16755</name>
</gene>
<dbReference type="Gene3D" id="3.20.20.30">
    <property type="entry name" value="Luciferase-like domain"/>
    <property type="match status" value="1"/>
</dbReference>
<dbReference type="Proteomes" id="UP001064879">
    <property type="component" value="Chromosome"/>
</dbReference>
<dbReference type="InterPro" id="IPR011251">
    <property type="entry name" value="Luciferase-like_dom"/>
</dbReference>
<evidence type="ECO:0000259" key="7">
    <source>
        <dbReference type="Pfam" id="PF00296"/>
    </source>
</evidence>
<dbReference type="GO" id="GO:0004497">
    <property type="term" value="F:monooxygenase activity"/>
    <property type="evidence" value="ECO:0007669"/>
    <property type="project" value="UniProtKB-KW"/>
</dbReference>
<organism evidence="8 9">
    <name type="scientific">Brevibacterium spongiae</name>
    <dbReference type="NCBI Taxonomy" id="2909672"/>
    <lineage>
        <taxon>Bacteria</taxon>
        <taxon>Bacillati</taxon>
        <taxon>Actinomycetota</taxon>
        <taxon>Actinomycetes</taxon>
        <taxon>Micrococcales</taxon>
        <taxon>Brevibacteriaceae</taxon>
        <taxon>Brevibacterium</taxon>
    </lineage>
</organism>
<keyword evidence="3 8" id="KW-0560">Oxidoreductase</keyword>
<dbReference type="PANTHER" id="PTHR30011:SF16">
    <property type="entry name" value="C2H2 FINGER DOMAIN TRANSCRIPTION FACTOR (EUROFUNG)-RELATED"/>
    <property type="match status" value="1"/>
</dbReference>
<dbReference type="Pfam" id="PF00296">
    <property type="entry name" value="Bac_luciferase"/>
    <property type="match status" value="1"/>
</dbReference>
<reference evidence="8" key="1">
    <citation type="submission" date="2022-03" db="EMBL/GenBank/DDBJ databases">
        <title>Brevibacterium spongiae sp. nov., isolated from marine sponge.</title>
        <authorList>
            <person name="Li Z."/>
            <person name="Zhang M."/>
        </authorList>
    </citation>
    <scope>NUCLEOTIDE SEQUENCE</scope>
    <source>
        <strain evidence="8">WHS-Z9</strain>
    </source>
</reference>
<dbReference type="PANTHER" id="PTHR30011">
    <property type="entry name" value="ALKANESULFONATE MONOOXYGENASE-RELATED"/>
    <property type="match status" value="1"/>
</dbReference>
<protein>
    <submittedName>
        <fullName evidence="8">NtaA/DmoA family FMN-dependent monooxygenase</fullName>
        <ecNumber evidence="8">1.14.-.-</ecNumber>
    </submittedName>
</protein>
<dbReference type="NCBIfam" id="TIGR03860">
    <property type="entry name" value="FMN_nitrolo"/>
    <property type="match status" value="1"/>
</dbReference>
<accession>A0ABY5SMJ8</accession>
<evidence type="ECO:0000256" key="2">
    <source>
        <dbReference type="ARBA" id="ARBA00022643"/>
    </source>
</evidence>
<keyword evidence="2" id="KW-0288">FMN</keyword>
<keyword evidence="1" id="KW-0285">Flavoprotein</keyword>
<comment type="similarity">
    <text evidence="5">Belongs to the NtaA/SnaA/DszA monooxygenase family.</text>
</comment>
<dbReference type="InterPro" id="IPR051260">
    <property type="entry name" value="Diverse_substr_monoxygenases"/>
</dbReference>
<sequence length="498" mass="53342">MPDFDSTIPGEPRQVHLAAHFPGVNNTTVWSDPASGSHIEFDSFAHLAQTAEAGLFDFFFLAEGLRLREHQGKIFDLDVVGRPNTTAVLSALAAVTQHIGLAGTLSATFNEPFDIARRLATIDHLSNGRAAWNVVTTSNAFTGENFRRGGYLDYADRYRRAEDFIDVARKLWDTAAGDTAAGDGTAAGVDSTTAADGTFTHNSDFFDIAGRFPTGALPGGHPVVFQAGDSDSGRDFAVGSADVIFTRHSDPESGRKFYADVKSRLPRYGRTEDSLKIYPGISVILGDTPDEAAERSREVASQQVSEAGAIAFLERVWDRDLSAFDPNGPLPDVPPAAESISQGRVKHIKDAEATIASWRQIAEAENLTARELVIRVSTRHSYVGTPHQVATDLAEAVRTKAADGFILVPHLTPGGLDEVVAKVVPELQELGVYRTEYPEGSLRQNIGLPAARTAADWADARREARGTGTAETGATETGAPEATTAGTDAPARELKEVS</sequence>
<dbReference type="RefSeq" id="WP_265418359.1">
    <property type="nucleotide sequence ID" value="NZ_CP093443.1"/>
</dbReference>
<dbReference type="InterPro" id="IPR016215">
    <property type="entry name" value="NTA_MOA"/>
</dbReference>
<proteinExistence type="inferred from homology"/>
<dbReference type="SUPFAM" id="SSF51679">
    <property type="entry name" value="Bacterial luciferase-like"/>
    <property type="match status" value="1"/>
</dbReference>
<evidence type="ECO:0000256" key="3">
    <source>
        <dbReference type="ARBA" id="ARBA00023002"/>
    </source>
</evidence>
<keyword evidence="4 8" id="KW-0503">Monooxygenase</keyword>
<evidence type="ECO:0000256" key="4">
    <source>
        <dbReference type="ARBA" id="ARBA00023033"/>
    </source>
</evidence>
<dbReference type="PIRSF" id="PIRSF000337">
    <property type="entry name" value="NTA_MOA"/>
    <property type="match status" value="1"/>
</dbReference>
<keyword evidence="9" id="KW-1185">Reference proteome</keyword>
<feature type="domain" description="Luciferase-like" evidence="7">
    <location>
        <begin position="33"/>
        <end position="399"/>
    </location>
</feature>
<feature type="compositionally biased region" description="Low complexity" evidence="6">
    <location>
        <begin position="466"/>
        <end position="489"/>
    </location>
</feature>
<dbReference type="InterPro" id="IPR036661">
    <property type="entry name" value="Luciferase-like_sf"/>
</dbReference>
<dbReference type="EMBL" id="CP093443">
    <property type="protein sequence ID" value="UVI35743.1"/>
    <property type="molecule type" value="Genomic_DNA"/>
</dbReference>
<dbReference type="EC" id="1.14.-.-" evidence="8"/>
<evidence type="ECO:0000256" key="1">
    <source>
        <dbReference type="ARBA" id="ARBA00022630"/>
    </source>
</evidence>
<evidence type="ECO:0000313" key="8">
    <source>
        <dbReference type="EMBL" id="UVI35743.1"/>
    </source>
</evidence>
<name>A0ABY5SMJ8_9MICO</name>
<evidence type="ECO:0000313" key="9">
    <source>
        <dbReference type="Proteomes" id="UP001064879"/>
    </source>
</evidence>
<feature type="region of interest" description="Disordered" evidence="6">
    <location>
        <begin position="457"/>
        <end position="498"/>
    </location>
</feature>
<evidence type="ECO:0000256" key="5">
    <source>
        <dbReference type="ARBA" id="ARBA00033748"/>
    </source>
</evidence>
<evidence type="ECO:0000256" key="6">
    <source>
        <dbReference type="SAM" id="MobiDB-lite"/>
    </source>
</evidence>